<comment type="cofactor">
    <cofactor evidence="5">
        <name>Mg(2+)</name>
        <dbReference type="ChEBI" id="CHEBI:18420"/>
    </cofactor>
</comment>
<comment type="function">
    <text evidence="1 5">Catalyzes the insertion of molybdate into adenylated molybdopterin with the concomitant release of AMP.</text>
</comment>
<proteinExistence type="inferred from homology"/>
<comment type="similarity">
    <text evidence="2 5">Belongs to the MoeA family.</text>
</comment>
<evidence type="ECO:0000256" key="1">
    <source>
        <dbReference type="ARBA" id="ARBA00002901"/>
    </source>
</evidence>
<evidence type="ECO:0000256" key="3">
    <source>
        <dbReference type="ARBA" id="ARBA00022505"/>
    </source>
</evidence>
<keyword evidence="5" id="KW-0479">Metal-binding</keyword>
<dbReference type="SUPFAM" id="SSF63867">
    <property type="entry name" value="MoeA C-terminal domain-like"/>
    <property type="match status" value="1"/>
</dbReference>
<evidence type="ECO:0000256" key="5">
    <source>
        <dbReference type="RuleBase" id="RU365090"/>
    </source>
</evidence>
<dbReference type="InterPro" id="IPR038987">
    <property type="entry name" value="MoeA-like"/>
</dbReference>
<evidence type="ECO:0000256" key="2">
    <source>
        <dbReference type="ARBA" id="ARBA00010763"/>
    </source>
</evidence>
<organism evidence="7 8">
    <name type="scientific">Leucobacter coleopterorum</name>
    <dbReference type="NCBI Taxonomy" id="2714933"/>
    <lineage>
        <taxon>Bacteria</taxon>
        <taxon>Bacillati</taxon>
        <taxon>Actinomycetota</taxon>
        <taxon>Actinomycetes</taxon>
        <taxon>Micrococcales</taxon>
        <taxon>Microbacteriaceae</taxon>
        <taxon>Leucobacter</taxon>
    </lineage>
</organism>
<dbReference type="SMART" id="SM00852">
    <property type="entry name" value="MoCF_biosynth"/>
    <property type="match status" value="1"/>
</dbReference>
<protein>
    <recommendedName>
        <fullName evidence="5">Molybdopterin molybdenumtransferase</fullName>
        <ecNumber evidence="5">2.10.1.1</ecNumber>
    </recommendedName>
</protein>
<keyword evidence="5" id="KW-0501">Molybdenum cofactor biosynthesis</keyword>
<comment type="catalytic activity">
    <reaction evidence="4">
        <text>adenylyl-molybdopterin + molybdate = Mo-molybdopterin + AMP + H(+)</text>
        <dbReference type="Rhea" id="RHEA:35047"/>
        <dbReference type="ChEBI" id="CHEBI:15378"/>
        <dbReference type="ChEBI" id="CHEBI:36264"/>
        <dbReference type="ChEBI" id="CHEBI:62727"/>
        <dbReference type="ChEBI" id="CHEBI:71302"/>
        <dbReference type="ChEBI" id="CHEBI:456215"/>
        <dbReference type="EC" id="2.10.1.1"/>
    </reaction>
</comment>
<dbReference type="InterPro" id="IPR036425">
    <property type="entry name" value="MoaB/Mog-like_dom_sf"/>
</dbReference>
<comment type="pathway">
    <text evidence="5">Cofactor biosynthesis; molybdopterin biosynthesis.</text>
</comment>
<dbReference type="PANTHER" id="PTHR10192:SF5">
    <property type="entry name" value="GEPHYRIN"/>
    <property type="match status" value="1"/>
</dbReference>
<dbReference type="EMBL" id="CP049933">
    <property type="protein sequence ID" value="QIM18862.1"/>
    <property type="molecule type" value="Genomic_DNA"/>
</dbReference>
<dbReference type="InterPro" id="IPR005110">
    <property type="entry name" value="MoeA_linker/N"/>
</dbReference>
<dbReference type="RefSeq" id="WP_166330860.1">
    <property type="nucleotide sequence ID" value="NZ_CP049933.1"/>
</dbReference>
<sequence length="423" mass="43391">MRSTARVNTAQEQLNWVLKRVGPLPIDEVAVREAHGLTLATDVKSPLSLPLWDNSAMDGYAVRAADVADAAPDSPMTLRIVGEVLAGGASDPSLDRGDAVRIMTGAPVPTAADTVIPVELTRGDKGDGSWATDSVVVQAAVAVGANVRRRGEDISEGSVLATAGDLLGAARLAALAAAGVERVLVRKVPRVAVVVTGSELRGSEEPLKRGQIPESNSVLIAGLLRECGVQAVEVHHSDDKVASLAHLLRELGGSFDVVMTTGGIGPGTHDVVRIALEAEPAVRAARVAVRPAKLQCAGKLSGGAFVFALPGNPVSAAVSFELFVRPALLAMQGRSEVHRIPVPAVAEADWRGAEGRLQVLPVVVRPVVESGGAPMLSCAPAVNPRGVSHAVGGHGAANGYALVEADRGDVVAGDTVPVILVAP</sequence>
<evidence type="ECO:0000256" key="4">
    <source>
        <dbReference type="ARBA" id="ARBA00047317"/>
    </source>
</evidence>
<dbReference type="SUPFAM" id="SSF53218">
    <property type="entry name" value="Molybdenum cofactor biosynthesis proteins"/>
    <property type="match status" value="1"/>
</dbReference>
<keyword evidence="5" id="KW-0460">Magnesium</keyword>
<dbReference type="PANTHER" id="PTHR10192">
    <property type="entry name" value="MOLYBDOPTERIN BIOSYNTHESIS PROTEIN"/>
    <property type="match status" value="1"/>
</dbReference>
<dbReference type="Gene3D" id="2.40.340.10">
    <property type="entry name" value="MoeA, C-terminal, domain IV"/>
    <property type="match status" value="1"/>
</dbReference>
<dbReference type="Proteomes" id="UP000503441">
    <property type="component" value="Chromosome"/>
</dbReference>
<evidence type="ECO:0000313" key="7">
    <source>
        <dbReference type="EMBL" id="QIM18862.1"/>
    </source>
</evidence>
<dbReference type="InterPro" id="IPR001453">
    <property type="entry name" value="MoaB/Mog_dom"/>
</dbReference>
<dbReference type="SUPFAM" id="SSF63882">
    <property type="entry name" value="MoeA N-terminal region -like"/>
    <property type="match status" value="1"/>
</dbReference>
<dbReference type="CDD" id="cd00887">
    <property type="entry name" value="MoeA"/>
    <property type="match status" value="1"/>
</dbReference>
<name>A0ABX6K0T9_9MICO</name>
<accession>A0ABX6K0T9</accession>
<feature type="domain" description="MoaB/Mog" evidence="6">
    <location>
        <begin position="192"/>
        <end position="330"/>
    </location>
</feature>
<keyword evidence="8" id="KW-1185">Reference proteome</keyword>
<dbReference type="Pfam" id="PF00994">
    <property type="entry name" value="MoCF_biosynth"/>
    <property type="match status" value="1"/>
</dbReference>
<reference evidence="7 8" key="1">
    <citation type="submission" date="2020-03" db="EMBL/GenBank/DDBJ databases">
        <title>Leucobacter sp. nov., isolated from beetles.</title>
        <authorList>
            <person name="Hyun D.-W."/>
            <person name="Bae J.-W."/>
        </authorList>
    </citation>
    <scope>NUCLEOTIDE SEQUENCE [LARGE SCALE GENOMIC DNA]</scope>
    <source>
        <strain evidence="7 8">HDW9A</strain>
    </source>
</reference>
<dbReference type="Gene3D" id="2.170.190.11">
    <property type="entry name" value="Molybdopterin biosynthesis moea protein, domain 3"/>
    <property type="match status" value="1"/>
</dbReference>
<dbReference type="InterPro" id="IPR036135">
    <property type="entry name" value="MoeA_linker/N_sf"/>
</dbReference>
<dbReference type="Gene3D" id="3.40.980.10">
    <property type="entry name" value="MoaB/Mog-like domain"/>
    <property type="match status" value="1"/>
</dbReference>
<keyword evidence="5" id="KW-0808">Transferase</keyword>
<dbReference type="Gene3D" id="3.90.105.10">
    <property type="entry name" value="Molybdopterin biosynthesis moea protein, domain 2"/>
    <property type="match status" value="1"/>
</dbReference>
<dbReference type="NCBIfam" id="NF045515">
    <property type="entry name" value="Glp_gephyrin"/>
    <property type="match status" value="1"/>
</dbReference>
<evidence type="ECO:0000313" key="8">
    <source>
        <dbReference type="Proteomes" id="UP000503441"/>
    </source>
</evidence>
<gene>
    <name evidence="7" type="ORF">G7066_10170</name>
</gene>
<evidence type="ECO:0000259" key="6">
    <source>
        <dbReference type="SMART" id="SM00852"/>
    </source>
</evidence>
<keyword evidence="3 5" id="KW-0500">Molybdenum</keyword>
<dbReference type="InterPro" id="IPR036688">
    <property type="entry name" value="MoeA_C_domain_IV_sf"/>
</dbReference>
<dbReference type="EC" id="2.10.1.1" evidence="5"/>
<dbReference type="Pfam" id="PF03453">
    <property type="entry name" value="MoeA_N"/>
    <property type="match status" value="1"/>
</dbReference>